<dbReference type="Pfam" id="PF00498">
    <property type="entry name" value="FHA"/>
    <property type="match status" value="1"/>
</dbReference>
<dbReference type="CDD" id="cd00060">
    <property type="entry name" value="FHA"/>
    <property type="match status" value="1"/>
</dbReference>
<proteinExistence type="predicted"/>
<feature type="domain" description="FHA" evidence="3">
    <location>
        <begin position="32"/>
        <end position="83"/>
    </location>
</feature>
<sequence>MSGGEHEDPRLQYEGKGGERHEVTLSPDRSRLTVGRSPHADIAFPEDHEVSRLHAAIEWMGTHWTVVDDGLSRNGTFVNGDRLTGRRSLRQGDTIRIGSSLLTFHDFSGLGDEATRIAAEMPNTRSLTDTQRSVLVALCRPYKHNATFANPSSNQQIATEIFLSVDAVKTHLRVLFAKFGVEDLPQNQKRVRLAERALQSGVISQRDL</sequence>
<feature type="compositionally biased region" description="Basic and acidic residues" evidence="2">
    <location>
        <begin position="1"/>
        <end position="31"/>
    </location>
</feature>
<protein>
    <submittedName>
        <fullName evidence="4">LuxR family transcriptional regulator</fullName>
    </submittedName>
</protein>
<dbReference type="GO" id="GO:0006355">
    <property type="term" value="P:regulation of DNA-templated transcription"/>
    <property type="evidence" value="ECO:0007669"/>
    <property type="project" value="InterPro"/>
</dbReference>
<evidence type="ECO:0000313" key="4">
    <source>
        <dbReference type="EMBL" id="OAK54444.1"/>
    </source>
</evidence>
<reference evidence="4 5" key="1">
    <citation type="submission" date="2016-03" db="EMBL/GenBank/DDBJ databases">
        <title>Genome sequence of Rhodococcus kyotonensis KB10.</title>
        <authorList>
            <person name="Jeong H."/>
            <person name="Hong C.E."/>
            <person name="Jo S.H."/>
            <person name="Park J.M."/>
        </authorList>
    </citation>
    <scope>NUCLEOTIDE SEQUENCE [LARGE SCALE GENOMIC DNA]</scope>
    <source>
        <strain evidence="4 5">KB10</strain>
    </source>
</reference>
<dbReference type="SMART" id="SM00421">
    <property type="entry name" value="HTH_LUXR"/>
    <property type="match status" value="1"/>
</dbReference>
<name>A0A177YFW5_9NOCA</name>
<dbReference type="InterPro" id="IPR008984">
    <property type="entry name" value="SMAD_FHA_dom_sf"/>
</dbReference>
<evidence type="ECO:0000259" key="3">
    <source>
        <dbReference type="PROSITE" id="PS50006"/>
    </source>
</evidence>
<gene>
    <name evidence="4" type="ORF">A3K89_03455</name>
</gene>
<dbReference type="InterPro" id="IPR000253">
    <property type="entry name" value="FHA_dom"/>
</dbReference>
<dbReference type="SMART" id="SM00240">
    <property type="entry name" value="FHA"/>
    <property type="match status" value="1"/>
</dbReference>
<evidence type="ECO:0000256" key="2">
    <source>
        <dbReference type="SAM" id="MobiDB-lite"/>
    </source>
</evidence>
<dbReference type="SUPFAM" id="SSF46894">
    <property type="entry name" value="C-terminal effector domain of the bipartite response regulators"/>
    <property type="match status" value="1"/>
</dbReference>
<dbReference type="SUPFAM" id="SSF49879">
    <property type="entry name" value="SMAD/FHA domain"/>
    <property type="match status" value="1"/>
</dbReference>
<dbReference type="PROSITE" id="PS50006">
    <property type="entry name" value="FHA_DOMAIN"/>
    <property type="match status" value="1"/>
</dbReference>
<comment type="caution">
    <text evidence="4">The sequence shown here is derived from an EMBL/GenBank/DDBJ whole genome shotgun (WGS) entry which is preliminary data.</text>
</comment>
<dbReference type="RefSeq" id="WP_068424629.1">
    <property type="nucleotide sequence ID" value="NZ_LVHI01000012.1"/>
</dbReference>
<dbReference type="Proteomes" id="UP000077519">
    <property type="component" value="Unassembled WGS sequence"/>
</dbReference>
<keyword evidence="1" id="KW-0597">Phosphoprotein</keyword>
<dbReference type="InterPro" id="IPR016032">
    <property type="entry name" value="Sig_transdc_resp-reg_C-effctor"/>
</dbReference>
<dbReference type="InterPro" id="IPR036388">
    <property type="entry name" value="WH-like_DNA-bd_sf"/>
</dbReference>
<dbReference type="EMBL" id="LVHI01000012">
    <property type="protein sequence ID" value="OAK54444.1"/>
    <property type="molecule type" value="Genomic_DNA"/>
</dbReference>
<dbReference type="PANTHER" id="PTHR23308">
    <property type="entry name" value="NUCLEAR INHIBITOR OF PROTEIN PHOSPHATASE-1"/>
    <property type="match status" value="1"/>
</dbReference>
<dbReference type="AlphaFoldDB" id="A0A177YFW5"/>
<dbReference type="InterPro" id="IPR000792">
    <property type="entry name" value="Tscrpt_reg_LuxR_C"/>
</dbReference>
<dbReference type="Gene3D" id="2.60.200.20">
    <property type="match status" value="1"/>
</dbReference>
<dbReference type="Gene3D" id="1.10.10.10">
    <property type="entry name" value="Winged helix-like DNA-binding domain superfamily/Winged helix DNA-binding domain"/>
    <property type="match status" value="1"/>
</dbReference>
<feature type="region of interest" description="Disordered" evidence="2">
    <location>
        <begin position="1"/>
        <end position="34"/>
    </location>
</feature>
<evidence type="ECO:0000256" key="1">
    <source>
        <dbReference type="ARBA" id="ARBA00022553"/>
    </source>
</evidence>
<evidence type="ECO:0000313" key="5">
    <source>
        <dbReference type="Proteomes" id="UP000077519"/>
    </source>
</evidence>
<organism evidence="4 5">
    <name type="scientific">Rhodococcoides kyotonense</name>
    <dbReference type="NCBI Taxonomy" id="398843"/>
    <lineage>
        <taxon>Bacteria</taxon>
        <taxon>Bacillati</taxon>
        <taxon>Actinomycetota</taxon>
        <taxon>Actinomycetes</taxon>
        <taxon>Mycobacteriales</taxon>
        <taxon>Nocardiaceae</taxon>
        <taxon>Rhodococcoides</taxon>
    </lineage>
</organism>
<dbReference type="GO" id="GO:0003677">
    <property type="term" value="F:DNA binding"/>
    <property type="evidence" value="ECO:0007669"/>
    <property type="project" value="InterPro"/>
</dbReference>
<dbReference type="InterPro" id="IPR050923">
    <property type="entry name" value="Cell_Proc_Reg/RNA_Proc"/>
</dbReference>
<dbReference type="Pfam" id="PF00196">
    <property type="entry name" value="GerE"/>
    <property type="match status" value="1"/>
</dbReference>
<accession>A0A177YFW5</accession>
<keyword evidence="5" id="KW-1185">Reference proteome</keyword>